<gene>
    <name evidence="1" type="ORF">GWI33_020720</name>
</gene>
<sequence>MANSFPLEFSSLFAILRAGYFAGHLIEKGTRTERRKKKKKQTKPTAFCAAKVIPNNLQQSSGSRKPTSKDKDRWELLLVGTLWNLFHR</sequence>
<accession>A0A834HU24</accession>
<dbReference type="Proteomes" id="UP000625711">
    <property type="component" value="Unassembled WGS sequence"/>
</dbReference>
<dbReference type="AlphaFoldDB" id="A0A834HU24"/>
<name>A0A834HU24_RHYFE</name>
<comment type="caution">
    <text evidence="1">The sequence shown here is derived from an EMBL/GenBank/DDBJ whole genome shotgun (WGS) entry which is preliminary data.</text>
</comment>
<reference evidence="1" key="1">
    <citation type="submission" date="2020-08" db="EMBL/GenBank/DDBJ databases">
        <title>Genome sequencing and assembly of the red palm weevil Rhynchophorus ferrugineus.</title>
        <authorList>
            <person name="Dias G.B."/>
            <person name="Bergman C.M."/>
            <person name="Manee M."/>
        </authorList>
    </citation>
    <scope>NUCLEOTIDE SEQUENCE</scope>
    <source>
        <strain evidence="1">AA-2017</strain>
        <tissue evidence="1">Whole larva</tissue>
    </source>
</reference>
<protein>
    <submittedName>
        <fullName evidence="1">Uncharacterized protein</fullName>
    </submittedName>
</protein>
<evidence type="ECO:0000313" key="1">
    <source>
        <dbReference type="EMBL" id="KAF7265986.1"/>
    </source>
</evidence>
<proteinExistence type="predicted"/>
<keyword evidence="2" id="KW-1185">Reference proteome</keyword>
<organism evidence="1 2">
    <name type="scientific">Rhynchophorus ferrugineus</name>
    <name type="common">Red palm weevil</name>
    <name type="synonym">Curculio ferrugineus</name>
    <dbReference type="NCBI Taxonomy" id="354439"/>
    <lineage>
        <taxon>Eukaryota</taxon>
        <taxon>Metazoa</taxon>
        <taxon>Ecdysozoa</taxon>
        <taxon>Arthropoda</taxon>
        <taxon>Hexapoda</taxon>
        <taxon>Insecta</taxon>
        <taxon>Pterygota</taxon>
        <taxon>Neoptera</taxon>
        <taxon>Endopterygota</taxon>
        <taxon>Coleoptera</taxon>
        <taxon>Polyphaga</taxon>
        <taxon>Cucujiformia</taxon>
        <taxon>Curculionidae</taxon>
        <taxon>Dryophthorinae</taxon>
        <taxon>Rhynchophorus</taxon>
    </lineage>
</organism>
<evidence type="ECO:0000313" key="2">
    <source>
        <dbReference type="Proteomes" id="UP000625711"/>
    </source>
</evidence>
<dbReference type="EMBL" id="JAACXV010014582">
    <property type="protein sequence ID" value="KAF7265986.1"/>
    <property type="molecule type" value="Genomic_DNA"/>
</dbReference>